<accession>A0A3S8RR36</accession>
<protein>
    <submittedName>
        <fullName evidence="2">Uncharacterized protein</fullName>
    </submittedName>
</protein>
<feature type="coiled-coil region" evidence="1">
    <location>
        <begin position="197"/>
        <end position="227"/>
    </location>
</feature>
<organism evidence="2 3">
    <name type="scientific">Paenibacillus lentus</name>
    <dbReference type="NCBI Taxonomy" id="1338368"/>
    <lineage>
        <taxon>Bacteria</taxon>
        <taxon>Bacillati</taxon>
        <taxon>Bacillota</taxon>
        <taxon>Bacilli</taxon>
        <taxon>Bacillales</taxon>
        <taxon>Paenibacillaceae</taxon>
        <taxon>Paenibacillus</taxon>
    </lineage>
</organism>
<evidence type="ECO:0000313" key="2">
    <source>
        <dbReference type="EMBL" id="AZK45411.1"/>
    </source>
</evidence>
<dbReference type="SUPFAM" id="SSF50118">
    <property type="entry name" value="Cell growth inhibitor/plasmid maintenance toxic component"/>
    <property type="match status" value="1"/>
</dbReference>
<dbReference type="Gene3D" id="2.30.30.110">
    <property type="match status" value="1"/>
</dbReference>
<dbReference type="KEGG" id="plen:EIM92_03655"/>
<name>A0A3S8RR36_9BACL</name>
<evidence type="ECO:0000313" key="3">
    <source>
        <dbReference type="Proteomes" id="UP000273145"/>
    </source>
</evidence>
<dbReference type="InterPro" id="IPR011067">
    <property type="entry name" value="Plasmid_toxin/cell-grow_inhib"/>
</dbReference>
<evidence type="ECO:0000256" key="1">
    <source>
        <dbReference type="SAM" id="Coils"/>
    </source>
</evidence>
<keyword evidence="3" id="KW-1185">Reference proteome</keyword>
<dbReference type="EMBL" id="CP034248">
    <property type="protein sequence ID" value="AZK45411.1"/>
    <property type="molecule type" value="Genomic_DNA"/>
</dbReference>
<reference evidence="2 3" key="1">
    <citation type="submission" date="2018-11" db="EMBL/GenBank/DDBJ databases">
        <title>Genome sequencing of Paenibacillus lentus DSM25539(T).</title>
        <authorList>
            <person name="Kook J.-K."/>
            <person name="Park S.-N."/>
            <person name="Lim Y.K."/>
        </authorList>
    </citation>
    <scope>NUCLEOTIDE SEQUENCE [LARGE SCALE GENOMIC DNA]</scope>
    <source>
        <strain evidence="2 3">DSM 25539</strain>
    </source>
</reference>
<sequence length="244" mass="28416">MFPIDKRNVKREVDRLGDHRKKIEKGFTVAYVAESYKKTIWNLMDTLQDADAYSMAQWLIHVDRWIDDRGKEIKAKYKRGEIINVELGAMNFGYEASYEHPAIVMANGYNRILIAPCSSKSFGKGHRDVIDMPRADATGLTENTGVGVGWTRWISKNRILDRIGVVKNIAILDRIDEYLMNELFYNKVLAAHYDNHIYDLEKKQRNLEAELEEMKSIIESIEELLLRHSPELYEQYREIASTKN</sequence>
<dbReference type="OrthoDB" id="2084446at2"/>
<proteinExistence type="predicted"/>
<dbReference type="RefSeq" id="WP_125081530.1">
    <property type="nucleotide sequence ID" value="NZ_CP034248.1"/>
</dbReference>
<gene>
    <name evidence="2" type="ORF">EIM92_03655</name>
</gene>
<keyword evidence="1" id="KW-0175">Coiled coil</keyword>
<dbReference type="Proteomes" id="UP000273145">
    <property type="component" value="Chromosome"/>
</dbReference>
<dbReference type="AlphaFoldDB" id="A0A3S8RR36"/>